<dbReference type="AlphaFoldDB" id="A0A8H8P2Y7"/>
<dbReference type="RefSeq" id="XP_043184943.1">
    <property type="nucleotide sequence ID" value="XM_043331433.1"/>
</dbReference>
<keyword evidence="2" id="KW-0732">Signal</keyword>
<feature type="chain" id="PRO_5034228521" evidence="2">
    <location>
        <begin position="22"/>
        <end position="180"/>
    </location>
</feature>
<feature type="signal peptide" evidence="2">
    <location>
        <begin position="1"/>
        <end position="21"/>
    </location>
</feature>
<dbReference type="EMBL" id="CP059669">
    <property type="protein sequence ID" value="QRW24706.1"/>
    <property type="molecule type" value="Genomic_DNA"/>
</dbReference>
<reference evidence="3" key="1">
    <citation type="submission" date="2020-05" db="EMBL/GenBank/DDBJ databases">
        <title>Evolutionary and genomic comparisons of hybrid uninucleate and nonhybrid Rhizoctonia fungi.</title>
        <authorList>
            <person name="Li C."/>
            <person name="Chen X."/>
        </authorList>
    </citation>
    <scope>NUCLEOTIDE SEQUENCE</scope>
    <source>
        <strain evidence="3">AG-1 IA</strain>
    </source>
</reference>
<dbReference type="GeneID" id="67033896"/>
<evidence type="ECO:0000256" key="2">
    <source>
        <dbReference type="SAM" id="SignalP"/>
    </source>
</evidence>
<evidence type="ECO:0000313" key="3">
    <source>
        <dbReference type="EMBL" id="QRW24706.1"/>
    </source>
</evidence>
<protein>
    <submittedName>
        <fullName evidence="3">Uncharacterized protein</fullName>
    </submittedName>
</protein>
<gene>
    <name evidence="3" type="ORF">RhiXN_11618</name>
</gene>
<organism evidence="3 4">
    <name type="scientific">Rhizoctonia solani</name>
    <dbReference type="NCBI Taxonomy" id="456999"/>
    <lineage>
        <taxon>Eukaryota</taxon>
        <taxon>Fungi</taxon>
        <taxon>Dikarya</taxon>
        <taxon>Basidiomycota</taxon>
        <taxon>Agaricomycotina</taxon>
        <taxon>Agaricomycetes</taxon>
        <taxon>Cantharellales</taxon>
        <taxon>Ceratobasidiaceae</taxon>
        <taxon>Rhizoctonia</taxon>
    </lineage>
</organism>
<name>A0A8H8P2Y7_9AGAM</name>
<dbReference type="KEGG" id="rsx:RhiXN_11618"/>
<evidence type="ECO:0000256" key="1">
    <source>
        <dbReference type="SAM" id="MobiDB-lite"/>
    </source>
</evidence>
<accession>A0A8H8P2Y7</accession>
<feature type="compositionally biased region" description="Polar residues" evidence="1">
    <location>
        <begin position="149"/>
        <end position="168"/>
    </location>
</feature>
<feature type="region of interest" description="Disordered" evidence="1">
    <location>
        <begin position="138"/>
        <end position="180"/>
    </location>
</feature>
<sequence length="180" mass="19497">MHVKSFALLAGFSLLTVGARSINGVEIEERAPAAVCTKKFSGTLSTMEMVIGEGPALGKWQNLTINSNNEIAFKNNTNKRGVQAEFQACRPNYGGFPNDGANNIWAGRIYLPELKKCLAVKNPNAADQRHYVEVRTCPKPSGRIHKRTISSLPSTHKSTSNGVESQTPPGLGLKEVHPAK</sequence>
<proteinExistence type="predicted"/>
<dbReference type="Proteomes" id="UP000650533">
    <property type="component" value="Chromosome 12"/>
</dbReference>
<evidence type="ECO:0000313" key="4">
    <source>
        <dbReference type="Proteomes" id="UP000650533"/>
    </source>
</evidence>